<dbReference type="HOGENOM" id="CLU_071838_0_0_9"/>
<dbReference type="PANTHER" id="PTHR30337">
    <property type="entry name" value="COMPONENT OF ATP-DEPENDENT DSDNA EXONUCLEASE"/>
    <property type="match status" value="1"/>
</dbReference>
<dbReference type="SUPFAM" id="SSF56300">
    <property type="entry name" value="Metallo-dependent phosphatases"/>
    <property type="match status" value="1"/>
</dbReference>
<protein>
    <submittedName>
        <fullName evidence="2">Metallophosphoesterase</fullName>
    </submittedName>
</protein>
<dbReference type="GO" id="GO:0016787">
    <property type="term" value="F:hydrolase activity"/>
    <property type="evidence" value="ECO:0007669"/>
    <property type="project" value="InterPro"/>
</dbReference>
<feature type="domain" description="Calcineurin-like phosphoesterase" evidence="1">
    <location>
        <begin position="1"/>
        <end position="197"/>
    </location>
</feature>
<dbReference type="Pfam" id="PF00149">
    <property type="entry name" value="Metallophos"/>
    <property type="match status" value="1"/>
</dbReference>
<gene>
    <name evidence="2" type="ORF">TCEL_01883</name>
</gene>
<sequence length="329" mass="37804">MKVLFFTDTHIRGTNPRSRLDVFQDTLYNKLNEILNFIKENKVNYVIFGGDLLDRPDVSLSVMQRFIYLLNQFPKPIYMVLGNHDIYGQNPNTVNRTIIGILETLGIVHILDNNHVILEDEEMKIKVTGANYYYDIDVDINKEKYISKNKDGCDYLIHVVHGMLMEKSFIKEVPHTLIDDIFSMTEADITLCGHYHTGYGALKINDKYFVNPGALVRINNSLSEIKRSPSFAVINLEKNNIEISIEKLKTAPEGELVIDRSFVKEQAQREVILNKIIQSVNSYGEFEMLSINQIVEEIARKEAIPDEIKKEALDRLSRAHLLLSNEVVD</sequence>
<comment type="caution">
    <text evidence="2">The sequence shown here is derived from an EMBL/GenBank/DDBJ whole genome shotgun (WGS) entry which is preliminary data.</text>
</comment>
<organism evidence="2 3">
    <name type="scientific">Thermobrachium celere DSM 8682</name>
    <dbReference type="NCBI Taxonomy" id="941824"/>
    <lineage>
        <taxon>Bacteria</taxon>
        <taxon>Bacillati</taxon>
        <taxon>Bacillota</taxon>
        <taxon>Clostridia</taxon>
        <taxon>Eubacteriales</taxon>
        <taxon>Clostridiaceae</taxon>
        <taxon>Thermobrachium</taxon>
    </lineage>
</organism>
<evidence type="ECO:0000259" key="1">
    <source>
        <dbReference type="Pfam" id="PF00149"/>
    </source>
</evidence>
<dbReference type="InterPro" id="IPR050535">
    <property type="entry name" value="DNA_Repair-Maintenance_Comp"/>
</dbReference>
<evidence type="ECO:0000313" key="3">
    <source>
        <dbReference type="Proteomes" id="UP000014923"/>
    </source>
</evidence>
<dbReference type="OrthoDB" id="9773856at2"/>
<dbReference type="PANTHER" id="PTHR30337:SF0">
    <property type="entry name" value="NUCLEASE SBCCD SUBUNIT D"/>
    <property type="match status" value="1"/>
</dbReference>
<dbReference type="Proteomes" id="UP000014923">
    <property type="component" value="Unassembled WGS sequence"/>
</dbReference>
<accession>R7RPJ1</accession>
<dbReference type="eggNOG" id="COG0420">
    <property type="taxonomic scope" value="Bacteria"/>
</dbReference>
<proteinExistence type="predicted"/>
<name>R7RPJ1_9CLOT</name>
<dbReference type="AlphaFoldDB" id="R7RPJ1"/>
<dbReference type="RefSeq" id="WP_018661613.1">
    <property type="nucleotide sequence ID" value="NZ_HF952018.1"/>
</dbReference>
<keyword evidence="3" id="KW-1185">Reference proteome</keyword>
<evidence type="ECO:0000313" key="2">
    <source>
        <dbReference type="EMBL" id="CDF57969.1"/>
    </source>
</evidence>
<dbReference type="InterPro" id="IPR004843">
    <property type="entry name" value="Calcineurin-like_PHP"/>
</dbReference>
<reference evidence="2" key="1">
    <citation type="submission" date="2013-03" db="EMBL/GenBank/DDBJ databases">
        <title>Draft genome sequence of the hydrogen-ethanol-producing anaerobic alkalithermophilic Caloramator celere.</title>
        <authorList>
            <person name="Ciranna A."/>
            <person name="Larjo A."/>
            <person name="Kivisto A."/>
            <person name="Santala V."/>
            <person name="Roos C."/>
            <person name="Karp M."/>
        </authorList>
    </citation>
    <scope>NUCLEOTIDE SEQUENCE [LARGE SCALE GENOMIC DNA]</scope>
    <source>
        <strain evidence="2">DSM 8682</strain>
    </source>
</reference>
<dbReference type="Gene3D" id="3.60.21.10">
    <property type="match status" value="1"/>
</dbReference>
<dbReference type="EMBL" id="CAVN010000092">
    <property type="protein sequence ID" value="CDF57969.1"/>
    <property type="molecule type" value="Genomic_DNA"/>
</dbReference>
<dbReference type="InterPro" id="IPR029052">
    <property type="entry name" value="Metallo-depent_PP-like"/>
</dbReference>